<accession>A0ABM7MDN5</accession>
<name>A0ABM7MDN5_9GAMM</name>
<evidence type="ECO:0000313" key="1">
    <source>
        <dbReference type="EMBL" id="BCN93537.1"/>
    </source>
</evidence>
<reference evidence="1" key="1">
    <citation type="journal article" date="2022" name="Arch. Microbiol.">
        <title>Thiomicrorhabdus immobilis sp. nov., a mesophilic sulfur-oxidizing bacterium isolated from sediment of a brackish lake in northern Japan.</title>
        <authorList>
            <person name="Kojima H."/>
            <person name="Mochizuki J."/>
            <person name="Kanda M."/>
            <person name="Watanabe T."/>
            <person name="Fukui M."/>
        </authorList>
    </citation>
    <scope>NUCLEOTIDE SEQUENCE</scope>
    <source>
        <strain evidence="1">Am19</strain>
    </source>
</reference>
<evidence type="ECO:0000313" key="2">
    <source>
        <dbReference type="Proteomes" id="UP001054820"/>
    </source>
</evidence>
<protein>
    <recommendedName>
        <fullName evidence="3">Chemotaxis protein CheW</fullName>
    </recommendedName>
</protein>
<dbReference type="EMBL" id="AP024202">
    <property type="protein sequence ID" value="BCN93537.1"/>
    <property type="molecule type" value="Genomic_DNA"/>
</dbReference>
<proteinExistence type="predicted"/>
<evidence type="ECO:0008006" key="3">
    <source>
        <dbReference type="Google" id="ProtNLM"/>
    </source>
</evidence>
<gene>
    <name evidence="1" type="ORF">THMIRHAM_13220</name>
</gene>
<sequence length="670" mass="76289">MSTQNKLKEYNAFIQYLPEVKAYIAELEHQDLWWSTVGMVGKINNENIDSQLLESIVETQKEFQNLRDIMIEELIGRYLNQANSEIMLKAQTTIDILIRNLFERTADVGFLATDDDIVEYMANTDSSPSDAAFIDQRIQEYVAKYSVYNDILLVTPTGDIKAKLNKSNPVEHSLDPLINHTLKTNDDYVEIYRYSDLFPNQPVSLIYAKKITQVSESGGTKDVGVLCLSFSFEDEMQGIFNTLNINSEHGLMLLNQNAEIIASNSPKKHPVGQRIRALSDTTKPEKNGNNLRFSIKTTGYQEFYGLPWQGYVDIDVNQAFAKRTTNDLGVKIPKESPLYLHALEEVNIKVSTLLLTVILNGKIMSLKRKVQSFLPILDRFQIISLEIQEIFSRFIHHIHQVLVDTIQSKVAFSATLAVEIMDRNLYERANDCRWWALNSSFRKILSDKHNNGSISHTQSQKLTDILEYINSLYTVYTNIILYDANGEILAVSNKAESDLVGTLLPRRNDTTRCLSLHDTQSYIVSDFHKTELYGNDYSYIYHAVVKDWENMEKNVGGIALVFDSTPEFKAMLDDTEPKYLNDSINKTTFSAFVDRDGQVISSTSQEFAINDIIDIPKEVLLAPNGQNDCFAWKWNNTTYLVGYKVSSGYREYKNGDGYTNDVIALVFTGI</sequence>
<keyword evidence="2" id="KW-1185">Reference proteome</keyword>
<organism evidence="1 2">
    <name type="scientific">Thiomicrorhabdus immobilis</name>
    <dbReference type="NCBI Taxonomy" id="2791037"/>
    <lineage>
        <taxon>Bacteria</taxon>
        <taxon>Pseudomonadati</taxon>
        <taxon>Pseudomonadota</taxon>
        <taxon>Gammaproteobacteria</taxon>
        <taxon>Thiotrichales</taxon>
        <taxon>Piscirickettsiaceae</taxon>
        <taxon>Thiomicrorhabdus</taxon>
    </lineage>
</organism>
<dbReference type="Proteomes" id="UP001054820">
    <property type="component" value="Chromosome"/>
</dbReference>
<dbReference type="RefSeq" id="WP_237260737.1">
    <property type="nucleotide sequence ID" value="NZ_AP024202.1"/>
</dbReference>